<feature type="compositionally biased region" description="Low complexity" evidence="1">
    <location>
        <begin position="9"/>
        <end position="18"/>
    </location>
</feature>
<proteinExistence type="predicted"/>
<name>A0AA39CCY2_9EURO</name>
<gene>
    <name evidence="2" type="ORF">H2200_011899</name>
</gene>
<reference evidence="2" key="1">
    <citation type="submission" date="2022-10" db="EMBL/GenBank/DDBJ databases">
        <title>Culturing micro-colonial fungi from biological soil crusts in the Mojave desert and describing Neophaeococcomyces mojavensis, and introducing the new genera and species Taxawa tesnikishii.</title>
        <authorList>
            <person name="Kurbessoian T."/>
            <person name="Stajich J.E."/>
        </authorList>
    </citation>
    <scope>NUCLEOTIDE SEQUENCE</scope>
    <source>
        <strain evidence="2">TK_41</strain>
    </source>
</reference>
<feature type="region of interest" description="Disordered" evidence="1">
    <location>
        <begin position="1"/>
        <end position="91"/>
    </location>
</feature>
<protein>
    <submittedName>
        <fullName evidence="2">Uncharacterized protein</fullName>
    </submittedName>
</protein>
<organism evidence="2 3">
    <name type="scientific">Cladophialophora chaetospira</name>
    <dbReference type="NCBI Taxonomy" id="386627"/>
    <lineage>
        <taxon>Eukaryota</taxon>
        <taxon>Fungi</taxon>
        <taxon>Dikarya</taxon>
        <taxon>Ascomycota</taxon>
        <taxon>Pezizomycotina</taxon>
        <taxon>Eurotiomycetes</taxon>
        <taxon>Chaetothyriomycetidae</taxon>
        <taxon>Chaetothyriales</taxon>
        <taxon>Herpotrichiellaceae</taxon>
        <taxon>Cladophialophora</taxon>
    </lineage>
</organism>
<dbReference type="Proteomes" id="UP001172673">
    <property type="component" value="Unassembled WGS sequence"/>
</dbReference>
<feature type="compositionally biased region" description="Low complexity" evidence="1">
    <location>
        <begin position="646"/>
        <end position="656"/>
    </location>
</feature>
<accession>A0AA39CCY2</accession>
<feature type="compositionally biased region" description="Polar residues" evidence="1">
    <location>
        <begin position="664"/>
        <end position="693"/>
    </location>
</feature>
<evidence type="ECO:0000313" key="3">
    <source>
        <dbReference type="Proteomes" id="UP001172673"/>
    </source>
</evidence>
<feature type="compositionally biased region" description="Polar residues" evidence="1">
    <location>
        <begin position="58"/>
        <end position="75"/>
    </location>
</feature>
<evidence type="ECO:0000313" key="2">
    <source>
        <dbReference type="EMBL" id="KAJ9603713.1"/>
    </source>
</evidence>
<keyword evidence="3" id="KW-1185">Reference proteome</keyword>
<dbReference type="AlphaFoldDB" id="A0AA39CCY2"/>
<dbReference type="EMBL" id="JAPDRK010000021">
    <property type="protein sequence ID" value="KAJ9603713.1"/>
    <property type="molecule type" value="Genomic_DNA"/>
</dbReference>
<comment type="caution">
    <text evidence="2">The sequence shown here is derived from an EMBL/GenBank/DDBJ whole genome shotgun (WGS) entry which is preliminary data.</text>
</comment>
<sequence>MQARKSSVRRPPVQVSPPAETSRGHSKHPPPVSDIDSHSEGSPRLGTEQLLKVPTWDGVSQVSTAPATANTSSVGSPPLGQHTRSASYSTAATAPSLIDTSRVKKLAPLHEHLEIIRTYKQGLTVTEVWTVSTSRFNADVDRADSKESSEKDEHKDTWKFWERMVNTADALATARYLNDAFDIYHRCLLEMFEDTGQRLAPLNSAAPAAGQHNRDQKASKFIASSLPLLQILNRAVIGAARSCTTPGHSKMARVMLDAAHCVLRQIKNTTQVRALLILFDIYRNTLIELWHDPNTTDSKLSDPCEILSTYPKSSRLNQEYSLDDLVRYIPPAILNREYFVLSTHLLNLSRYQKSWLSLPANATAWERPLAEFVRNMAIPSKTSLAWFRLVTTRSPPDSSEFIEAYLKESKAFLHWCTNAIFEERTRLDTSLADRPLSSHVVARDSLNDARLALYWFFVSRRKSLDYHTTGVDFAAARGLPKFPHSDNSASTFDAFWVLSSFIFGFCTPESVPTSFRSVSEYALVKISQILKWPYGFVWHYLRQTVSLASKLHVDGEFVQDDVERKQIELAILGPKQTGTPDSSPQMAAELHPQPLPEFINSPEPKLNMSPVRLSKYHMRSPSKVTFAESAETQSTPTKSPRRRWLQRLSLSSTSSSGTIPMSGFKSSMTKSKTNSPRSSTGDRSARQSVDTTAASAGLGLDRLDDFPGDYTAITADLLASTSSYPIINGAPPTPPAESNVTARTPPFDADKVGTVVQSTEILLPEIRPPFVVLH</sequence>
<evidence type="ECO:0000256" key="1">
    <source>
        <dbReference type="SAM" id="MobiDB-lite"/>
    </source>
</evidence>
<feature type="region of interest" description="Disordered" evidence="1">
    <location>
        <begin position="625"/>
        <end position="693"/>
    </location>
</feature>